<evidence type="ECO:0000256" key="4">
    <source>
        <dbReference type="ARBA" id="ARBA00045534"/>
    </source>
</evidence>
<sequence length="505" mass="56963">MGKNNGNSWLNAVKKAFRSPAYHEEKTSSRRREENDQEEEEKKRGKRRWIFRKHFPLETTIQHSVAKTANSPAVAIPTISAEEDNLVAKQPKVDENSVSEQKRAMAVAMATTAAAEAAVATAHAAVEFIRLTRPSLLVKEHKAAVVIQTIFRGYLARRALLALKGVVKLQALIRGHNVRRRAKMTLQCIQSLVRVQAQVCDQRRRLSCEATSPGSMFRQANVSRKSTSRNMSSTLEEIESLIEKAKECSLKHGKTLAHVLSQQMWTSDEDQISDNNCQGLEEEHRGSGRKVIYPWFRKDGNLCNQRIPVKTVEIDISRPYSFTSPNSYKLRDHHQNDHEQCLDSYVVRSPLHGKHQNLCVHSPKTPSSSKIKPVQVHSRSPSYQMEERNYQTAETPTPHSIYFHRMSISENSCPLPRPNYMAATASAIARVRSHSSPRQRTFSSPSREQTGSAKKRLSFPVADGHNGDNKLNIQHVTQEGTPEKLIPSELPRGPEVTTVATHSRR</sequence>
<comment type="subunit">
    <text evidence="3">Binds to multiple calmodulin (CaM) in the presence of Ca(2+) and CaM-like proteins.</text>
</comment>
<dbReference type="SMART" id="SM00015">
    <property type="entry name" value="IQ"/>
    <property type="match status" value="2"/>
</dbReference>
<dbReference type="InterPro" id="IPR025064">
    <property type="entry name" value="DUF4005"/>
</dbReference>
<organism evidence="7 8">
    <name type="scientific">Sesamum indicum</name>
    <name type="common">Oriental sesame</name>
    <name type="synonym">Sesamum orientale</name>
    <dbReference type="NCBI Taxonomy" id="4182"/>
    <lineage>
        <taxon>Eukaryota</taxon>
        <taxon>Viridiplantae</taxon>
        <taxon>Streptophyta</taxon>
        <taxon>Embryophyta</taxon>
        <taxon>Tracheophyta</taxon>
        <taxon>Spermatophyta</taxon>
        <taxon>Magnoliopsida</taxon>
        <taxon>eudicotyledons</taxon>
        <taxon>Gunneridae</taxon>
        <taxon>Pentapetalae</taxon>
        <taxon>asterids</taxon>
        <taxon>lamiids</taxon>
        <taxon>Lamiales</taxon>
        <taxon>Pedaliaceae</taxon>
        <taxon>Sesamum</taxon>
    </lineage>
</organism>
<keyword evidence="1" id="KW-0112">Calmodulin-binding</keyword>
<dbReference type="InterPro" id="IPR027417">
    <property type="entry name" value="P-loop_NTPase"/>
</dbReference>
<evidence type="ECO:0000313" key="9">
    <source>
        <dbReference type="RefSeq" id="XP_011075905.1"/>
    </source>
</evidence>
<accession>A0A6I9T1Q7</accession>
<evidence type="ECO:0000256" key="5">
    <source>
        <dbReference type="SAM" id="MobiDB-lite"/>
    </source>
</evidence>
<dbReference type="Gramene" id="SIN_1005890.t">
    <property type="protein sequence ID" value="SIN_1005890.t"/>
    <property type="gene ID" value="SIN_1005890"/>
</dbReference>
<feature type="region of interest" description="Disordered" evidence="5">
    <location>
        <begin position="360"/>
        <end position="384"/>
    </location>
</feature>
<feature type="compositionally biased region" description="Polar residues" evidence="5">
    <location>
        <begin position="469"/>
        <end position="480"/>
    </location>
</feature>
<protein>
    <submittedName>
        <fullName evidence="8 9">Protein IQ-DOMAIN 14</fullName>
    </submittedName>
</protein>
<evidence type="ECO:0000256" key="1">
    <source>
        <dbReference type="ARBA" id="ARBA00022860"/>
    </source>
</evidence>
<dbReference type="OrthoDB" id="776767at2759"/>
<reference evidence="8 9" key="1">
    <citation type="submission" date="2025-04" db="UniProtKB">
        <authorList>
            <consortium name="RefSeq"/>
        </authorList>
    </citation>
    <scope>IDENTIFICATION</scope>
</reference>
<feature type="compositionally biased region" description="Polar residues" evidence="5">
    <location>
        <begin position="438"/>
        <end position="452"/>
    </location>
</feature>
<dbReference type="Pfam" id="PF13178">
    <property type="entry name" value="DUF4005"/>
    <property type="match status" value="1"/>
</dbReference>
<dbReference type="GeneID" id="105160286"/>
<dbReference type="Gene3D" id="1.20.5.190">
    <property type="match status" value="1"/>
</dbReference>
<dbReference type="SUPFAM" id="SSF52540">
    <property type="entry name" value="P-loop containing nucleoside triphosphate hydrolases"/>
    <property type="match status" value="1"/>
</dbReference>
<evidence type="ECO:0000313" key="8">
    <source>
        <dbReference type="RefSeq" id="XP_011075903.1"/>
    </source>
</evidence>
<feature type="compositionally biased region" description="Basic and acidic residues" evidence="5">
    <location>
        <begin position="21"/>
        <end position="34"/>
    </location>
</feature>
<dbReference type="CDD" id="cd23767">
    <property type="entry name" value="IQCD"/>
    <property type="match status" value="1"/>
</dbReference>
<dbReference type="AlphaFoldDB" id="A0A6I9T1Q7"/>
<dbReference type="InterPro" id="IPR000048">
    <property type="entry name" value="IQ_motif_EF-hand-BS"/>
</dbReference>
<evidence type="ECO:0000259" key="6">
    <source>
        <dbReference type="Pfam" id="PF13178"/>
    </source>
</evidence>
<feature type="domain" description="DUF4005" evidence="6">
    <location>
        <begin position="380"/>
        <end position="470"/>
    </location>
</feature>
<comment type="similarity">
    <text evidence="2">Belongs to the IQD family.</text>
</comment>
<name>A0A6I9T1Q7_SESIN</name>
<dbReference type="Pfam" id="PF00612">
    <property type="entry name" value="IQ"/>
    <property type="match status" value="2"/>
</dbReference>
<feature type="compositionally biased region" description="Low complexity" evidence="5">
    <location>
        <begin position="362"/>
        <end position="373"/>
    </location>
</feature>
<proteinExistence type="inferred from homology"/>
<dbReference type="RefSeq" id="XP_011075905.1">
    <property type="nucleotide sequence ID" value="XM_011077603.2"/>
</dbReference>
<gene>
    <name evidence="8 9" type="primary">LOC105160286</name>
</gene>
<evidence type="ECO:0000313" key="7">
    <source>
        <dbReference type="Proteomes" id="UP000504604"/>
    </source>
</evidence>
<comment type="function">
    <text evidence="4">May be involved in cooperative interactions with calmodulins or calmodulin-like proteins. Recruits calmodulin proteins to microtubules, thus being a potential scaffold in cellular signaling and trafficking. May associate with nucleic acids and regulate gene expression at the transcriptional or post-transcriptional level.</text>
</comment>
<dbReference type="RefSeq" id="XP_011075903.1">
    <property type="nucleotide sequence ID" value="XM_011077601.2"/>
</dbReference>
<feature type="compositionally biased region" description="Polar residues" evidence="5">
    <location>
        <begin position="1"/>
        <end position="10"/>
    </location>
</feature>
<dbReference type="KEGG" id="sind:105160286"/>
<dbReference type="GO" id="GO:0005516">
    <property type="term" value="F:calmodulin binding"/>
    <property type="evidence" value="ECO:0007669"/>
    <property type="project" value="UniProtKB-KW"/>
</dbReference>
<feature type="region of interest" description="Disordered" evidence="5">
    <location>
        <begin position="431"/>
        <end position="505"/>
    </location>
</feature>
<keyword evidence="7" id="KW-1185">Reference proteome</keyword>
<evidence type="ECO:0000256" key="3">
    <source>
        <dbReference type="ARBA" id="ARBA00024378"/>
    </source>
</evidence>
<evidence type="ECO:0000256" key="2">
    <source>
        <dbReference type="ARBA" id="ARBA00024341"/>
    </source>
</evidence>
<feature type="region of interest" description="Disordered" evidence="5">
    <location>
        <begin position="1"/>
        <end position="45"/>
    </location>
</feature>
<dbReference type="PANTHER" id="PTHR32295:SF151">
    <property type="entry name" value="PROTEIN IQ-DOMAIN 1-LIKE"/>
    <property type="match status" value="1"/>
</dbReference>
<dbReference type="PANTHER" id="PTHR32295">
    <property type="entry name" value="IQ-DOMAIN 5-RELATED"/>
    <property type="match status" value="1"/>
</dbReference>
<dbReference type="Proteomes" id="UP000504604">
    <property type="component" value="Linkage group LG4"/>
</dbReference>
<dbReference type="PROSITE" id="PS50096">
    <property type="entry name" value="IQ"/>
    <property type="match status" value="2"/>
</dbReference>